<accession>A0A9P8Q629</accession>
<dbReference type="Pfam" id="PF23463">
    <property type="entry name" value="WWE_2"/>
    <property type="match status" value="1"/>
</dbReference>
<dbReference type="InterPro" id="IPR004177">
    <property type="entry name" value="DDHD_dom"/>
</dbReference>
<dbReference type="SMART" id="SM01127">
    <property type="entry name" value="DDHD"/>
    <property type="match status" value="1"/>
</dbReference>
<dbReference type="AlphaFoldDB" id="A0A9P8Q629"/>
<dbReference type="PROSITE" id="PS51043">
    <property type="entry name" value="DDHD"/>
    <property type="match status" value="1"/>
</dbReference>
<dbReference type="SUPFAM" id="SSF53474">
    <property type="entry name" value="alpha/beta-Hydrolases"/>
    <property type="match status" value="1"/>
</dbReference>
<dbReference type="InterPro" id="IPR029058">
    <property type="entry name" value="AB_hydrolase_fold"/>
</dbReference>
<reference evidence="3" key="2">
    <citation type="submission" date="2021-01" db="EMBL/GenBank/DDBJ databases">
        <authorList>
            <person name="Schikora-Tamarit M.A."/>
        </authorList>
    </citation>
    <scope>NUCLEOTIDE SEQUENCE</scope>
    <source>
        <strain evidence="3">CBS2887</strain>
    </source>
</reference>
<feature type="domain" description="DDHD" evidence="2">
    <location>
        <begin position="541"/>
        <end position="763"/>
    </location>
</feature>
<keyword evidence="4" id="KW-1185">Reference proteome</keyword>
<sequence length="782" mass="87966">MQDLTKKTGCLQNLSKSQDHASFMDNPQPIPTSNTSADTSISTSSKENQGPHKTKHLREELVMRSPSSIHGSLLYYLSKSLPKAPLRSYYSTAPIVKPKWFYSTEAPVSMPAPYKYKQKAQPEKFQEFSDFDNDRLETAYSQLKKNPCAEEKVPVNEDFLFEADLNKRQMAPVYWDGAVYEIRRGIWFTTIENKQVPVAHDLTNELETAYQSLKPYEKKPPTSASPLRRKKEYYELQGEYKEGKYIVFTDHETAYVVSDIEGIAAQVQLTLIKNTQVPSGLGGTKFTRGITSPKVLDFTEDATNPEEKSFLNLSKMFEMELSQMFGEKSTKAQDATTKQAMKLEIANDYKTSDTDGNRKINHVIFCIHGIGQVLGTKYQAINFTHTINILRKNIKKVYKESPELQALKAQDQSNCGIQVLPVSWRHKVDFTADQPVKENMPSLTDITVDEIKPIRNLLGSVLLDILLYYEPRYLNQILDEVVSEINSIYKVFKARNPDFNGRISIIGHSLGSAITFDLLSMQASKSTPIESLPAFHQKKQISFPVENFFAIGSPVGVFNLLKKKNIGSRAINGHSTDDISVPRCENLYNIFHPCDPIAYRMEPLISRDFSVIKPDSVPFLIENINKHISSLASIGDKVYENATKTWSTVAAKTASNTLNKLVSQAVAESSDPQTDASSLSTKETEMTVPPLDSKLPLVKKKKKIAELTPEQYAKLVSLNKNARVDYALQQGLLDISIISSISAHISYFEDENIAAFILREVLNEKKEGMGLDDGGVKRVRLF</sequence>
<dbReference type="PANTHER" id="PTHR23509">
    <property type="entry name" value="PA-PL1 PHOSPHOLIPASE FAMILY"/>
    <property type="match status" value="1"/>
</dbReference>
<protein>
    <recommendedName>
        <fullName evidence="2">DDHD domain-containing protein</fullName>
    </recommendedName>
</protein>
<organism evidence="3 4">
    <name type="scientific">Wickerhamomyces pijperi</name>
    <name type="common">Yeast</name>
    <name type="synonym">Pichia pijperi</name>
    <dbReference type="NCBI Taxonomy" id="599730"/>
    <lineage>
        <taxon>Eukaryota</taxon>
        <taxon>Fungi</taxon>
        <taxon>Dikarya</taxon>
        <taxon>Ascomycota</taxon>
        <taxon>Saccharomycotina</taxon>
        <taxon>Saccharomycetes</taxon>
        <taxon>Phaffomycetales</taxon>
        <taxon>Wickerhamomycetaceae</taxon>
        <taxon>Wickerhamomyces</taxon>
    </lineage>
</organism>
<feature type="compositionally biased region" description="Polar residues" evidence="1">
    <location>
        <begin position="665"/>
        <end position="681"/>
    </location>
</feature>
<feature type="region of interest" description="Disordered" evidence="1">
    <location>
        <begin position="665"/>
        <end position="685"/>
    </location>
</feature>
<reference evidence="3" key="1">
    <citation type="journal article" date="2021" name="Open Biol.">
        <title>Shared evolutionary footprints suggest mitochondrial oxidative damage underlies multiple complex I losses in fungi.</title>
        <authorList>
            <person name="Schikora-Tamarit M.A."/>
            <person name="Marcet-Houben M."/>
            <person name="Nosek J."/>
            <person name="Gabaldon T."/>
        </authorList>
    </citation>
    <scope>NUCLEOTIDE SEQUENCE</scope>
    <source>
        <strain evidence="3">CBS2887</strain>
    </source>
</reference>
<dbReference type="PANTHER" id="PTHR23509:SF10">
    <property type="entry name" value="LD21067P"/>
    <property type="match status" value="1"/>
</dbReference>
<feature type="compositionally biased region" description="Polar residues" evidence="1">
    <location>
        <begin position="31"/>
        <end position="48"/>
    </location>
</feature>
<evidence type="ECO:0000313" key="4">
    <source>
        <dbReference type="Proteomes" id="UP000774326"/>
    </source>
</evidence>
<dbReference type="OrthoDB" id="69269at2759"/>
<comment type="caution">
    <text evidence="3">The sequence shown here is derived from an EMBL/GenBank/DDBJ whole genome shotgun (WGS) entry which is preliminary data.</text>
</comment>
<dbReference type="InterPro" id="IPR057826">
    <property type="entry name" value="WWE_C20G8.02"/>
</dbReference>
<dbReference type="Pfam" id="PF02862">
    <property type="entry name" value="DDHD"/>
    <property type="match status" value="1"/>
</dbReference>
<evidence type="ECO:0000259" key="2">
    <source>
        <dbReference type="PROSITE" id="PS51043"/>
    </source>
</evidence>
<dbReference type="Proteomes" id="UP000774326">
    <property type="component" value="Unassembled WGS sequence"/>
</dbReference>
<dbReference type="GO" id="GO:0005737">
    <property type="term" value="C:cytoplasm"/>
    <property type="evidence" value="ECO:0007669"/>
    <property type="project" value="TreeGrafter"/>
</dbReference>
<dbReference type="Pfam" id="PF23465">
    <property type="entry name" value="DUF7131"/>
    <property type="match status" value="1"/>
</dbReference>
<dbReference type="InterPro" id="IPR055555">
    <property type="entry name" value="PA-PLA1_DUF7131"/>
</dbReference>
<feature type="region of interest" description="Disordered" evidence="1">
    <location>
        <begin position="1"/>
        <end position="57"/>
    </location>
</feature>
<dbReference type="GO" id="GO:0046872">
    <property type="term" value="F:metal ion binding"/>
    <property type="evidence" value="ECO:0007669"/>
    <property type="project" value="InterPro"/>
</dbReference>
<dbReference type="EMBL" id="JAEUBG010003070">
    <property type="protein sequence ID" value="KAH3683544.1"/>
    <property type="molecule type" value="Genomic_DNA"/>
</dbReference>
<proteinExistence type="predicted"/>
<evidence type="ECO:0000313" key="3">
    <source>
        <dbReference type="EMBL" id="KAH3683544.1"/>
    </source>
</evidence>
<dbReference type="GO" id="GO:0004620">
    <property type="term" value="F:phospholipase activity"/>
    <property type="evidence" value="ECO:0007669"/>
    <property type="project" value="TreeGrafter"/>
</dbReference>
<gene>
    <name evidence="3" type="ORF">WICPIJ_005490</name>
</gene>
<dbReference type="InterPro" id="IPR058055">
    <property type="entry name" value="PA-PLA1"/>
</dbReference>
<name>A0A9P8Q629_WICPI</name>
<evidence type="ECO:0000256" key="1">
    <source>
        <dbReference type="SAM" id="MobiDB-lite"/>
    </source>
</evidence>